<sequence length="116" mass="12778">MALSLALLMVFALAVVSLHSTSLALVGSLDVDYQSEKSHNTVRGMTINFVVPQSLVRECSITVHPSSQRDAIRDKMRVFHIGVSFNEFFCRLIVKNSATSDNVNIKCFLLASAPIH</sequence>
<reference evidence="2 3" key="1">
    <citation type="submission" date="2019-10" db="EMBL/GenBank/DDBJ databases">
        <title>Dictyobacter vulcani sp. nov., within the class Ktedonobacteria, isolated from soil of volcanic Mt. Zao.</title>
        <authorList>
            <person name="Zheng Y."/>
            <person name="Wang C.M."/>
            <person name="Sakai Y."/>
            <person name="Abe K."/>
            <person name="Yokota A."/>
            <person name="Yabe S."/>
        </authorList>
    </citation>
    <scope>NUCLEOTIDE SEQUENCE [LARGE SCALE GENOMIC DNA]</scope>
    <source>
        <strain evidence="2 3">W12</strain>
    </source>
</reference>
<name>A0A5J4KCL3_9CHLR</name>
<proteinExistence type="predicted"/>
<keyword evidence="3" id="KW-1185">Reference proteome</keyword>
<keyword evidence="1" id="KW-0732">Signal</keyword>
<comment type="caution">
    <text evidence="2">The sequence shown here is derived from an EMBL/GenBank/DDBJ whole genome shotgun (WGS) entry which is preliminary data.</text>
</comment>
<accession>A0A5J4KCL3</accession>
<gene>
    <name evidence="2" type="ORF">KDW_06900</name>
</gene>
<dbReference type="EMBL" id="BKZW01000001">
    <property type="protein sequence ID" value="GER86528.1"/>
    <property type="molecule type" value="Genomic_DNA"/>
</dbReference>
<organism evidence="2 3">
    <name type="scientific">Dictyobacter vulcani</name>
    <dbReference type="NCBI Taxonomy" id="2607529"/>
    <lineage>
        <taxon>Bacteria</taxon>
        <taxon>Bacillati</taxon>
        <taxon>Chloroflexota</taxon>
        <taxon>Ktedonobacteria</taxon>
        <taxon>Ktedonobacterales</taxon>
        <taxon>Dictyobacteraceae</taxon>
        <taxon>Dictyobacter</taxon>
    </lineage>
</organism>
<evidence type="ECO:0000256" key="1">
    <source>
        <dbReference type="SAM" id="SignalP"/>
    </source>
</evidence>
<evidence type="ECO:0000313" key="3">
    <source>
        <dbReference type="Proteomes" id="UP000326912"/>
    </source>
</evidence>
<feature type="chain" id="PRO_5023931576" evidence="1">
    <location>
        <begin position="25"/>
        <end position="116"/>
    </location>
</feature>
<dbReference type="AlphaFoldDB" id="A0A5J4KCL3"/>
<protein>
    <submittedName>
        <fullName evidence="2">Uncharacterized protein</fullName>
    </submittedName>
</protein>
<dbReference type="Proteomes" id="UP000326912">
    <property type="component" value="Unassembled WGS sequence"/>
</dbReference>
<evidence type="ECO:0000313" key="2">
    <source>
        <dbReference type="EMBL" id="GER86528.1"/>
    </source>
</evidence>
<feature type="signal peptide" evidence="1">
    <location>
        <begin position="1"/>
        <end position="24"/>
    </location>
</feature>